<dbReference type="OrthoDB" id="2268802at2759"/>
<feature type="compositionally biased region" description="Polar residues" evidence="1">
    <location>
        <begin position="340"/>
        <end position="350"/>
    </location>
</feature>
<comment type="caution">
    <text evidence="2">The sequence shown here is derived from an EMBL/GenBank/DDBJ whole genome shotgun (WGS) entry which is preliminary data.</text>
</comment>
<evidence type="ECO:0000313" key="3">
    <source>
        <dbReference type="Proteomes" id="UP000093000"/>
    </source>
</evidence>
<dbReference type="STRING" id="101091.A0A1C7MZZ7"/>
<dbReference type="AlphaFoldDB" id="A0A1C7MZZ7"/>
<dbReference type="Proteomes" id="UP000093000">
    <property type="component" value="Unassembled WGS sequence"/>
</dbReference>
<evidence type="ECO:0000256" key="1">
    <source>
        <dbReference type="SAM" id="MobiDB-lite"/>
    </source>
</evidence>
<gene>
    <name evidence="2" type="ORF">A0J61_11267</name>
</gene>
<protein>
    <submittedName>
        <fullName evidence="2">Uncharacterized protein</fullName>
    </submittedName>
</protein>
<accession>A0A1C7MZZ7</accession>
<reference evidence="2 3" key="1">
    <citation type="submission" date="2016-03" db="EMBL/GenBank/DDBJ databases">
        <title>Choanephora cucurbitarum.</title>
        <authorList>
            <person name="Min B."/>
            <person name="Park H."/>
            <person name="Park J.-H."/>
            <person name="Shin H.-D."/>
            <person name="Choi I.-G."/>
        </authorList>
    </citation>
    <scope>NUCLEOTIDE SEQUENCE [LARGE SCALE GENOMIC DNA]</scope>
    <source>
        <strain evidence="2 3">KUS-F28377</strain>
    </source>
</reference>
<organism evidence="2 3">
    <name type="scientific">Choanephora cucurbitarum</name>
    <dbReference type="NCBI Taxonomy" id="101091"/>
    <lineage>
        <taxon>Eukaryota</taxon>
        <taxon>Fungi</taxon>
        <taxon>Fungi incertae sedis</taxon>
        <taxon>Mucoromycota</taxon>
        <taxon>Mucoromycotina</taxon>
        <taxon>Mucoromycetes</taxon>
        <taxon>Mucorales</taxon>
        <taxon>Mucorineae</taxon>
        <taxon>Choanephoraceae</taxon>
        <taxon>Choanephoroideae</taxon>
        <taxon>Choanephora</taxon>
    </lineage>
</organism>
<feature type="region of interest" description="Disordered" evidence="1">
    <location>
        <begin position="328"/>
        <end position="357"/>
    </location>
</feature>
<keyword evidence="3" id="KW-1185">Reference proteome</keyword>
<evidence type="ECO:0000313" key="2">
    <source>
        <dbReference type="EMBL" id="OBZ80684.1"/>
    </source>
</evidence>
<name>A0A1C7MZZ7_9FUNG</name>
<proteinExistence type="predicted"/>
<dbReference type="EMBL" id="LUGH01001842">
    <property type="protein sequence ID" value="OBZ80684.1"/>
    <property type="molecule type" value="Genomic_DNA"/>
</dbReference>
<sequence length="357" mass="41065">MKAEKKWKVKGTYVEDILYEFGLQHKHEDASHSFILNVRDELLAAKFSADEWKAILTDNSPKIPRLPDSINKELELIKAESMQSIRQFAAKKLPDVVNDDSLRTMYTCLLMMVDIKLSGFFDEENLEDDIKSNLWWPLLDYVFLQTPELLCRRGESSCVASAKRKRLQDLAGKRKSIGRKADLRVISRVDRLELGYGEGSRTDDVDSAKNVYDSCMKTAKCLKDMLLCLLVDVKYDPDVASQIVIVGFQFSKYKMKLLFMNNAGGYTCRIKETKYMTFLASDDSFLESFVAIYKLLYVAKMTMLETLRLVKQSKSKQELLDDLFEEEEYEEIPSGMKTPVQDTTTTSSSMSKRHRSQ</sequence>
<dbReference type="InParanoid" id="A0A1C7MZZ7"/>